<dbReference type="RefSeq" id="WP_227023333.1">
    <property type="nucleotide sequence ID" value="NZ_BSRZ01000019.1"/>
</dbReference>
<feature type="transmembrane region" description="Helical" evidence="9">
    <location>
        <begin position="115"/>
        <end position="136"/>
    </location>
</feature>
<dbReference type="CDD" id="cd16917">
    <property type="entry name" value="HATPase_UhpB-NarQ-NarX-like"/>
    <property type="match status" value="1"/>
</dbReference>
<dbReference type="Pfam" id="PF07730">
    <property type="entry name" value="HisKA_3"/>
    <property type="match status" value="1"/>
</dbReference>
<keyword evidence="7" id="KW-0067">ATP-binding</keyword>
<dbReference type="GO" id="GO:0016020">
    <property type="term" value="C:membrane"/>
    <property type="evidence" value="ECO:0007669"/>
    <property type="project" value="InterPro"/>
</dbReference>
<keyword evidence="9" id="KW-1133">Transmembrane helix</keyword>
<feature type="domain" description="Histidine kinase/HSP90-like ATPase" evidence="10">
    <location>
        <begin position="324"/>
        <end position="417"/>
    </location>
</feature>
<evidence type="ECO:0000256" key="7">
    <source>
        <dbReference type="ARBA" id="ARBA00022840"/>
    </source>
</evidence>
<evidence type="ECO:0000256" key="4">
    <source>
        <dbReference type="ARBA" id="ARBA00022679"/>
    </source>
</evidence>
<feature type="transmembrane region" description="Helical" evidence="9">
    <location>
        <begin position="39"/>
        <end position="62"/>
    </location>
</feature>
<feature type="transmembrane region" description="Helical" evidence="9">
    <location>
        <begin position="168"/>
        <end position="187"/>
    </location>
</feature>
<dbReference type="SMART" id="SM00387">
    <property type="entry name" value="HATPase_c"/>
    <property type="match status" value="1"/>
</dbReference>
<keyword evidence="6 11" id="KW-0418">Kinase</keyword>
<accession>A0A9W6UX81</accession>
<dbReference type="Gene3D" id="1.20.5.1930">
    <property type="match status" value="1"/>
</dbReference>
<dbReference type="PANTHER" id="PTHR24421">
    <property type="entry name" value="NITRATE/NITRITE SENSOR PROTEIN NARX-RELATED"/>
    <property type="match status" value="1"/>
</dbReference>
<proteinExistence type="predicted"/>
<keyword evidence="4" id="KW-0808">Transferase</keyword>
<dbReference type="InterPro" id="IPR003594">
    <property type="entry name" value="HATPase_dom"/>
</dbReference>
<evidence type="ECO:0000256" key="5">
    <source>
        <dbReference type="ARBA" id="ARBA00022741"/>
    </source>
</evidence>
<evidence type="ECO:0000256" key="2">
    <source>
        <dbReference type="ARBA" id="ARBA00012438"/>
    </source>
</evidence>
<dbReference type="EMBL" id="BSRZ01000019">
    <property type="protein sequence ID" value="GLW67039.1"/>
    <property type="molecule type" value="Genomic_DNA"/>
</dbReference>
<keyword evidence="9" id="KW-0812">Transmembrane</keyword>
<evidence type="ECO:0000256" key="8">
    <source>
        <dbReference type="ARBA" id="ARBA00023012"/>
    </source>
</evidence>
<dbReference type="PANTHER" id="PTHR24421:SF10">
    <property type="entry name" value="NITRATE_NITRITE SENSOR PROTEIN NARQ"/>
    <property type="match status" value="1"/>
</dbReference>
<reference evidence="11" key="1">
    <citation type="submission" date="2023-02" db="EMBL/GenBank/DDBJ databases">
        <title>Actinomadura rubrobrunea NBRC 14622.</title>
        <authorList>
            <person name="Ichikawa N."/>
            <person name="Sato H."/>
            <person name="Tonouchi N."/>
        </authorList>
    </citation>
    <scope>NUCLEOTIDE SEQUENCE</scope>
    <source>
        <strain evidence="11">NBRC 14622</strain>
    </source>
</reference>
<dbReference type="SUPFAM" id="SSF55874">
    <property type="entry name" value="ATPase domain of HSP90 chaperone/DNA topoisomerase II/histidine kinase"/>
    <property type="match status" value="1"/>
</dbReference>
<dbReference type="EC" id="2.7.13.3" evidence="2"/>
<dbReference type="InterPro" id="IPR050482">
    <property type="entry name" value="Sensor_HK_TwoCompSys"/>
</dbReference>
<keyword evidence="8" id="KW-0902">Two-component regulatory system</keyword>
<dbReference type="Pfam" id="PF02518">
    <property type="entry name" value="HATPase_c"/>
    <property type="match status" value="1"/>
</dbReference>
<keyword evidence="3" id="KW-0597">Phosphoprotein</keyword>
<dbReference type="GO" id="GO:0000155">
    <property type="term" value="F:phosphorelay sensor kinase activity"/>
    <property type="evidence" value="ECO:0007669"/>
    <property type="project" value="InterPro"/>
</dbReference>
<evidence type="ECO:0000256" key="9">
    <source>
        <dbReference type="SAM" id="Phobius"/>
    </source>
</evidence>
<keyword evidence="9" id="KW-0472">Membrane</keyword>
<dbReference type="GO" id="GO:0046983">
    <property type="term" value="F:protein dimerization activity"/>
    <property type="evidence" value="ECO:0007669"/>
    <property type="project" value="InterPro"/>
</dbReference>
<sequence length="419" mass="44850">MNAPDLSRRGAEWLLHALRPALDPGTAEPPGLLLPARTWLRAALLALLLALTVGFTAGAIAIPLNIFDPRPAPFVASALGLLQAAPLLFAARWPLRAWRVSAAGHLLGAFALQERYFWPWPVTSWLAFLVILFFTAVGHERRVTAGVGAATVVGLIAPAVAIGAMPDWYGLILAGLVGLALAFGDAIRGRYVAELSLRRQEELRRRDLARQAVLEERARIARELHDVVAHHMSVIAMQAEAAPFRIPDLPDEARRTFGVVRDAAREALAETRRVVGLLRSDDDGAERAPRPGLDRLDDLVASARRSGLEATATVVGVPRPMAAGVDLSAYRIVQESLSNAARHAPGARVRIEVRYDADALRLTVADDGPREEPGESHGGGHGLVGMRERVAMLGGTLTAGPREGGGWTVAADLPYDAVG</sequence>
<evidence type="ECO:0000259" key="10">
    <source>
        <dbReference type="SMART" id="SM00387"/>
    </source>
</evidence>
<dbReference type="GO" id="GO:0005524">
    <property type="term" value="F:ATP binding"/>
    <property type="evidence" value="ECO:0007669"/>
    <property type="project" value="UniProtKB-KW"/>
</dbReference>
<dbReference type="InterPro" id="IPR011712">
    <property type="entry name" value="Sig_transdc_His_kin_sub3_dim/P"/>
</dbReference>
<organism evidence="11 12">
    <name type="scientific">Actinomadura rubrobrunea</name>
    <dbReference type="NCBI Taxonomy" id="115335"/>
    <lineage>
        <taxon>Bacteria</taxon>
        <taxon>Bacillati</taxon>
        <taxon>Actinomycetota</taxon>
        <taxon>Actinomycetes</taxon>
        <taxon>Streptosporangiales</taxon>
        <taxon>Thermomonosporaceae</taxon>
        <taxon>Actinomadura</taxon>
    </lineage>
</organism>
<gene>
    <name evidence="11" type="ORF">Arub01_52820</name>
</gene>
<comment type="catalytic activity">
    <reaction evidence="1">
        <text>ATP + protein L-histidine = ADP + protein N-phospho-L-histidine.</text>
        <dbReference type="EC" id="2.7.13.3"/>
    </reaction>
</comment>
<evidence type="ECO:0000313" key="12">
    <source>
        <dbReference type="Proteomes" id="UP001165124"/>
    </source>
</evidence>
<evidence type="ECO:0000313" key="11">
    <source>
        <dbReference type="EMBL" id="GLW67039.1"/>
    </source>
</evidence>
<evidence type="ECO:0000256" key="1">
    <source>
        <dbReference type="ARBA" id="ARBA00000085"/>
    </source>
</evidence>
<dbReference type="AlphaFoldDB" id="A0A9W6UX81"/>
<evidence type="ECO:0000256" key="6">
    <source>
        <dbReference type="ARBA" id="ARBA00022777"/>
    </source>
</evidence>
<feature type="transmembrane region" description="Helical" evidence="9">
    <location>
        <begin position="74"/>
        <end position="95"/>
    </location>
</feature>
<dbReference type="InterPro" id="IPR036890">
    <property type="entry name" value="HATPase_C_sf"/>
</dbReference>
<keyword evidence="12" id="KW-1185">Reference proteome</keyword>
<dbReference type="Gene3D" id="3.30.565.10">
    <property type="entry name" value="Histidine kinase-like ATPase, C-terminal domain"/>
    <property type="match status" value="1"/>
</dbReference>
<protein>
    <recommendedName>
        <fullName evidence="2">histidine kinase</fullName>
        <ecNumber evidence="2">2.7.13.3</ecNumber>
    </recommendedName>
</protein>
<name>A0A9W6UX81_9ACTN</name>
<keyword evidence="5" id="KW-0547">Nucleotide-binding</keyword>
<feature type="transmembrane region" description="Helical" evidence="9">
    <location>
        <begin position="143"/>
        <end position="162"/>
    </location>
</feature>
<dbReference type="Proteomes" id="UP001165124">
    <property type="component" value="Unassembled WGS sequence"/>
</dbReference>
<evidence type="ECO:0000256" key="3">
    <source>
        <dbReference type="ARBA" id="ARBA00022553"/>
    </source>
</evidence>
<comment type="caution">
    <text evidence="11">The sequence shown here is derived from an EMBL/GenBank/DDBJ whole genome shotgun (WGS) entry which is preliminary data.</text>
</comment>